<feature type="region of interest" description="Disordered" evidence="1">
    <location>
        <begin position="1"/>
        <end position="26"/>
    </location>
</feature>
<accession>A0ABD3PF05</accession>
<comment type="caution">
    <text evidence="2">The sequence shown here is derived from an EMBL/GenBank/DDBJ whole genome shotgun (WGS) entry which is preliminary data.</text>
</comment>
<dbReference type="Proteomes" id="UP001530400">
    <property type="component" value="Unassembled WGS sequence"/>
</dbReference>
<protein>
    <submittedName>
        <fullName evidence="2">Uncharacterized protein</fullName>
    </submittedName>
</protein>
<keyword evidence="3" id="KW-1185">Reference proteome</keyword>
<evidence type="ECO:0000313" key="2">
    <source>
        <dbReference type="EMBL" id="KAL3786477.1"/>
    </source>
</evidence>
<evidence type="ECO:0000313" key="3">
    <source>
        <dbReference type="Proteomes" id="UP001530400"/>
    </source>
</evidence>
<reference evidence="2 3" key="1">
    <citation type="submission" date="2024-10" db="EMBL/GenBank/DDBJ databases">
        <title>Updated reference genomes for cyclostephanoid diatoms.</title>
        <authorList>
            <person name="Roberts W.R."/>
            <person name="Alverson A.J."/>
        </authorList>
    </citation>
    <scope>NUCLEOTIDE SEQUENCE [LARGE SCALE GENOMIC DNA]</scope>
    <source>
        <strain evidence="2 3">AJA010-31</strain>
    </source>
</reference>
<feature type="region of interest" description="Disordered" evidence="1">
    <location>
        <begin position="247"/>
        <end position="279"/>
    </location>
</feature>
<proteinExistence type="predicted"/>
<gene>
    <name evidence="2" type="ORF">ACHAWO_006093</name>
</gene>
<feature type="compositionally biased region" description="Basic and acidic residues" evidence="1">
    <location>
        <begin position="257"/>
        <end position="279"/>
    </location>
</feature>
<dbReference type="AlphaFoldDB" id="A0ABD3PF05"/>
<name>A0ABD3PF05_9STRA</name>
<feature type="compositionally biased region" description="Polar residues" evidence="1">
    <location>
        <begin position="1"/>
        <end position="19"/>
    </location>
</feature>
<dbReference type="EMBL" id="JALLPJ020000647">
    <property type="protein sequence ID" value="KAL3786477.1"/>
    <property type="molecule type" value="Genomic_DNA"/>
</dbReference>
<organism evidence="2 3">
    <name type="scientific">Cyclotella atomus</name>
    <dbReference type="NCBI Taxonomy" id="382360"/>
    <lineage>
        <taxon>Eukaryota</taxon>
        <taxon>Sar</taxon>
        <taxon>Stramenopiles</taxon>
        <taxon>Ochrophyta</taxon>
        <taxon>Bacillariophyta</taxon>
        <taxon>Coscinodiscophyceae</taxon>
        <taxon>Thalassiosirophycidae</taxon>
        <taxon>Stephanodiscales</taxon>
        <taxon>Stephanodiscaceae</taxon>
        <taxon>Cyclotella</taxon>
    </lineage>
</organism>
<evidence type="ECO:0000256" key="1">
    <source>
        <dbReference type="SAM" id="MobiDB-lite"/>
    </source>
</evidence>
<sequence length="806" mass="90010">MITLTQSAETTAKSSSTLTLRAKSKPKQLQPYANAPVGQFASTSPSTPKSIILKNASIDAPKILIAQVGLENFIRAVVKPLNLNLPNQVQFNMNGQGRLSSWEDVFLAERVYTKCLGISKRIYQTHSYTHETEKRLAYFILEEFNERSYSFLPGFDFHVLVFCYYDENSNVTKVDVQYDQMSFFLHSCGLAQGHAWLVERVITPLAVVWAKLFWATGCVCPATFLVQLIMFPAMLCEKIGEKKRAIENNTNDDGGDTDDRFSQTNGDHDVQTKGQREHDSLSISSAVAYSSDSTVNDSFDVVGVVVSIQHPQKISSKANNINEHRARILIADYSLPNGHCVRVNISTEIALQPGDVVRLNRVEVRNVNDQNDRSPLVKKQRVRTVDDKDSEDVNMSTESNGLLKVMCDLYPSWKDPTAGPTLVRLCRINPSTTNKIADAQFTLDCEENMGSCNTTSPELIHQLANWYCSSKQYPYMQSSAQPCHRRKLRDITGPNMVSNVVVKVLRCEKATQKWSHGKAIEQCITHAILSDGPESEDIMGLHGSIQVKEFSGGTNFIPKSTANILLQALREGCYILLTRVVSKNTTYPSMGSEPLMLVTTRDTTALVITPDHPFYIRHSPLVANFFASQPLSLERASQLYTMSQQHSPGTTNHDKQGGCRGMMAVVSPLLDIIIDGLFASFREGRYWQTNQSLSKFLIDTPTISTPFKSIKLSPTYRSATILLDPSAFATDMVINADSDALKLLCLEVPPEDMVLDWNDDEGSHPYLSHVGALLKGLCEEKTPIRWVLEQESENSWFVMNATLFEI</sequence>